<reference evidence="2" key="1">
    <citation type="submission" date="2019-08" db="EMBL/GenBank/DDBJ databases">
        <authorList>
            <person name="Kucharzyk K."/>
            <person name="Murdoch R.W."/>
            <person name="Higgins S."/>
            <person name="Loffler F."/>
        </authorList>
    </citation>
    <scope>NUCLEOTIDE SEQUENCE</scope>
</reference>
<organism evidence="2">
    <name type="scientific">bioreactor metagenome</name>
    <dbReference type="NCBI Taxonomy" id="1076179"/>
    <lineage>
        <taxon>unclassified sequences</taxon>
        <taxon>metagenomes</taxon>
        <taxon>ecological metagenomes</taxon>
    </lineage>
</organism>
<dbReference type="AlphaFoldDB" id="A0A645E322"/>
<dbReference type="EMBL" id="VSSQ01042240">
    <property type="protein sequence ID" value="MPM95788.1"/>
    <property type="molecule type" value="Genomic_DNA"/>
</dbReference>
<name>A0A645E322_9ZZZZ</name>
<comment type="caution">
    <text evidence="2">The sequence shown here is derived from an EMBL/GenBank/DDBJ whole genome shotgun (WGS) entry which is preliminary data.</text>
</comment>
<protein>
    <submittedName>
        <fullName evidence="2">Uncharacterized protein</fullName>
    </submittedName>
</protein>
<sequence length="150" mass="16442">MRRGGVEFLHRLRASAFASALAFDRRKRIKTDPAGRQHPAVKDAGGGERGPFAIEAPAALQGRPADGPDDLRFRGGFKRSGQRPGNRPERRAVAHPGIFAPLLFPAERQELRHEVEVVIQKIHHLTASMSKRVGASSSNSAASRYFTPSR</sequence>
<gene>
    <name evidence="2" type="ORF">SDC9_142943</name>
</gene>
<accession>A0A645E322</accession>
<evidence type="ECO:0000313" key="2">
    <source>
        <dbReference type="EMBL" id="MPM95788.1"/>
    </source>
</evidence>
<proteinExistence type="predicted"/>
<feature type="region of interest" description="Disordered" evidence="1">
    <location>
        <begin position="130"/>
        <end position="150"/>
    </location>
</feature>
<feature type="compositionally biased region" description="Polar residues" evidence="1">
    <location>
        <begin position="135"/>
        <end position="150"/>
    </location>
</feature>
<feature type="region of interest" description="Disordered" evidence="1">
    <location>
        <begin position="29"/>
        <end position="92"/>
    </location>
</feature>
<evidence type="ECO:0000256" key="1">
    <source>
        <dbReference type="SAM" id="MobiDB-lite"/>
    </source>
</evidence>